<feature type="region of interest" description="Disordered" evidence="6">
    <location>
        <begin position="332"/>
        <end position="367"/>
    </location>
</feature>
<dbReference type="PANTHER" id="PTHR47331:SF5">
    <property type="entry name" value="RIBONUCLEASE H"/>
    <property type="match status" value="1"/>
</dbReference>
<dbReference type="Gene3D" id="3.30.70.270">
    <property type="match status" value="1"/>
</dbReference>
<sequence>MATASGDLAHTQQNCGGCNKPSFVDGTTVACNQCRRWYHSACAGGTGEIADGSWSCVACILSSSGPAKSVISTSSTRSTRVRLELLRLEELQKTKEKHMIERQERERLREERVQKEKEELAQKYIDEKYALLLSETLEDGASSVRSRNSRQKSLDKVNDWIEARHQESSCAETMLGDSILSFRLPLAAENQNRLHHGTPLSSLGAKVVTISESTPNRNLMEPIAEHSLPTSTITQPLPPPPALVTTVSVTPEQPNKKLHAPTSDFQLLQSSTSVGLPTPLVQSRQVRSAMFTPGVAMSSTPATFSIVPPRPVATWMGPPIPESSSALPSVPVHGPMTGQPHLHRSHETQTSRLPPWQSHQSLPSHSRLPMLNEPVLGQYQQQMAARPVVPRDLPVFTGNPEDWPIFISSYRNSTLMCGYTDAEKLMRLQKCLRGNAMDAVRSNLLLPSSVPQVMATLETLFGNPERLIQSLLSKVRTTPAPHADKLETLINFGIVVQNLVGHLKAANQQVHLTNPSLLHDLVNKLPANIRLDWALYKKQMVVADLETFSNYMSAIISAASDVAHYSDFEASQPRHEKQKAKEKTFINAHSSSDDCWQVKGRKSNDSINKPVDTVKSCFVCEKIGHRVKECFEFKSLSLNDRWKAVETHQLCHKCLVPHGRWPCRTWKSCDVSGCTGNHHSLLHPGIPESSEVAVVSVHSRSPNLTIFRIVPVILYGNTTQLETFAFLDEGSDLTLMDEEIADFLGVEGEQKGLCLKWTSNITRDEVNSRQIDLEITGAGGGKRFPLVNVRTVSRLDLPCQSLDYVQLAKRFPHLKRLSICSYENAAPRLLIGLNNLQLAVPLKCREGGMNEPIATKTRLGWTIFGNMAKTGVSHSFQMCECTTDDKLHHMVEEFFAAENLGISGPLPEGAEEMRAKAILRETTRKGEDGHYETGLLWRYDQFEFPPSYTMAAKRFQCLERRLRANPELRDNLDKQIVEYQLKGYAHKASKQELDSADPKRVWYLPLGVVTNPKKPGKVRIIWDAAAKVNGVSFNSMLLKGPDMLISLPSVLFRFRERQFCITADIKEMYHQVKIRSADRSSQRFLYRSDPSDDLETYIMDVATFGSTCSPCSAQHVKNTNAAQWKETYPEAASAIVENHYVDDYLDSRDTVDELASLAIDVRTIHKEAGFDLRNWRSNSEEVLRPVGETTITTGKPICEDKSSSSERVLGMTWLPAEDLFTFAINLPDDLQRMAFGTEAVTKRGVLRLLMSLFDPHGLISNFLTHGKTVIQDLWRSGVTWDETVPREIYTRWKRWVNQLPNLQYVRVSRCYFPSYNVKDLQTLELHVFVDASESAYACVAYFRIIEGNVI</sequence>
<organism evidence="8 9">
    <name type="scientific">Aedes albopictus</name>
    <name type="common">Asian tiger mosquito</name>
    <name type="synonym">Stegomyia albopicta</name>
    <dbReference type="NCBI Taxonomy" id="7160"/>
    <lineage>
        <taxon>Eukaryota</taxon>
        <taxon>Metazoa</taxon>
        <taxon>Ecdysozoa</taxon>
        <taxon>Arthropoda</taxon>
        <taxon>Hexapoda</taxon>
        <taxon>Insecta</taxon>
        <taxon>Pterygota</taxon>
        <taxon>Neoptera</taxon>
        <taxon>Endopterygota</taxon>
        <taxon>Diptera</taxon>
        <taxon>Nematocera</taxon>
        <taxon>Culicoidea</taxon>
        <taxon>Culicidae</taxon>
        <taxon>Culicinae</taxon>
        <taxon>Aedini</taxon>
        <taxon>Aedes</taxon>
        <taxon>Stegomyia</taxon>
    </lineage>
</organism>
<keyword evidence="2 4" id="KW-0863">Zinc-finger</keyword>
<protein>
    <recommendedName>
        <fullName evidence="7">PHD-type domain-containing protein</fullName>
    </recommendedName>
</protein>
<dbReference type="InterPro" id="IPR013083">
    <property type="entry name" value="Znf_RING/FYVE/PHD"/>
</dbReference>
<evidence type="ECO:0000256" key="4">
    <source>
        <dbReference type="PROSITE-ProRule" id="PRU00146"/>
    </source>
</evidence>
<keyword evidence="5" id="KW-0175">Coiled coil</keyword>
<dbReference type="InterPro" id="IPR043128">
    <property type="entry name" value="Rev_trsase/Diguanyl_cyclase"/>
</dbReference>
<name>A0ABM2A586_AEDAL</name>
<feature type="domain" description="PHD-type" evidence="7">
    <location>
        <begin position="12"/>
        <end position="62"/>
    </location>
</feature>
<evidence type="ECO:0000313" key="8">
    <source>
        <dbReference type="EnsemblMetazoa" id="AALFPA23_024584.P36645"/>
    </source>
</evidence>
<dbReference type="GeneID" id="115260721"/>
<dbReference type="InterPro" id="IPR008042">
    <property type="entry name" value="Retrotrans_Pao"/>
</dbReference>
<dbReference type="CDD" id="cd01644">
    <property type="entry name" value="RT_pepA17"/>
    <property type="match status" value="1"/>
</dbReference>
<dbReference type="SUPFAM" id="SSF56672">
    <property type="entry name" value="DNA/RNA polymerases"/>
    <property type="match status" value="1"/>
</dbReference>
<dbReference type="PROSITE" id="PS01359">
    <property type="entry name" value="ZF_PHD_1"/>
    <property type="match status" value="1"/>
</dbReference>
<feature type="coiled-coil region" evidence="5">
    <location>
        <begin position="88"/>
        <end position="123"/>
    </location>
</feature>
<dbReference type="SMART" id="SM00249">
    <property type="entry name" value="PHD"/>
    <property type="match status" value="1"/>
</dbReference>
<dbReference type="InterPro" id="IPR019786">
    <property type="entry name" value="Zinc_finger_PHD-type_CS"/>
</dbReference>
<evidence type="ECO:0000256" key="6">
    <source>
        <dbReference type="SAM" id="MobiDB-lite"/>
    </source>
</evidence>
<dbReference type="Pfam" id="PF00628">
    <property type="entry name" value="PHD"/>
    <property type="match status" value="1"/>
</dbReference>
<dbReference type="Gene3D" id="3.30.40.10">
    <property type="entry name" value="Zinc/RING finger domain, C3HC4 (zinc finger)"/>
    <property type="match status" value="1"/>
</dbReference>
<dbReference type="Proteomes" id="UP000069940">
    <property type="component" value="Unassembled WGS sequence"/>
</dbReference>
<keyword evidence="3" id="KW-0862">Zinc</keyword>
<dbReference type="InterPro" id="IPR019787">
    <property type="entry name" value="Znf_PHD-finger"/>
</dbReference>
<dbReference type="EnsemblMetazoa" id="AALFPA23_024584.R36645">
    <property type="protein sequence ID" value="AALFPA23_024584.P36645"/>
    <property type="gene ID" value="AALFPA23_024584"/>
</dbReference>
<dbReference type="PANTHER" id="PTHR47331">
    <property type="entry name" value="PHD-TYPE DOMAIN-CONTAINING PROTEIN"/>
    <property type="match status" value="1"/>
</dbReference>
<dbReference type="Gene3D" id="3.10.10.10">
    <property type="entry name" value="HIV Type 1 Reverse Transcriptase, subunit A, domain 1"/>
    <property type="match status" value="1"/>
</dbReference>
<dbReference type="InterPro" id="IPR001965">
    <property type="entry name" value="Znf_PHD"/>
</dbReference>
<keyword evidence="9" id="KW-1185">Reference proteome</keyword>
<dbReference type="RefSeq" id="XP_062713255.1">
    <property type="nucleotide sequence ID" value="XM_062857271.1"/>
</dbReference>
<dbReference type="InterPro" id="IPR011011">
    <property type="entry name" value="Znf_FYVE_PHD"/>
</dbReference>
<dbReference type="InterPro" id="IPR005312">
    <property type="entry name" value="DUF1759"/>
</dbReference>
<evidence type="ECO:0000256" key="3">
    <source>
        <dbReference type="ARBA" id="ARBA00022833"/>
    </source>
</evidence>
<dbReference type="Pfam" id="PF03564">
    <property type="entry name" value="DUF1759"/>
    <property type="match status" value="1"/>
</dbReference>
<dbReference type="SUPFAM" id="SSF57903">
    <property type="entry name" value="FYVE/PHD zinc finger"/>
    <property type="match status" value="1"/>
</dbReference>
<proteinExistence type="predicted"/>
<reference evidence="8" key="2">
    <citation type="submission" date="2025-05" db="UniProtKB">
        <authorList>
            <consortium name="EnsemblMetazoa"/>
        </authorList>
    </citation>
    <scope>IDENTIFICATION</scope>
    <source>
        <strain evidence="8">Foshan</strain>
    </source>
</reference>
<evidence type="ECO:0000313" key="9">
    <source>
        <dbReference type="Proteomes" id="UP000069940"/>
    </source>
</evidence>
<evidence type="ECO:0000256" key="2">
    <source>
        <dbReference type="ARBA" id="ARBA00022771"/>
    </source>
</evidence>
<dbReference type="Pfam" id="PF05380">
    <property type="entry name" value="Peptidase_A17"/>
    <property type="match status" value="1"/>
</dbReference>
<reference evidence="9" key="1">
    <citation type="journal article" date="2015" name="Proc. Natl. Acad. Sci. U.S.A.">
        <title>Genome sequence of the Asian Tiger mosquito, Aedes albopictus, reveals insights into its biology, genetics, and evolution.</title>
        <authorList>
            <person name="Chen X.G."/>
            <person name="Jiang X."/>
            <person name="Gu J."/>
            <person name="Xu M."/>
            <person name="Wu Y."/>
            <person name="Deng Y."/>
            <person name="Zhang C."/>
            <person name="Bonizzoni M."/>
            <person name="Dermauw W."/>
            <person name="Vontas J."/>
            <person name="Armbruster P."/>
            <person name="Huang X."/>
            <person name="Yang Y."/>
            <person name="Zhang H."/>
            <person name="He W."/>
            <person name="Peng H."/>
            <person name="Liu Y."/>
            <person name="Wu K."/>
            <person name="Chen J."/>
            <person name="Lirakis M."/>
            <person name="Topalis P."/>
            <person name="Van Leeuwen T."/>
            <person name="Hall A.B."/>
            <person name="Jiang X."/>
            <person name="Thorpe C."/>
            <person name="Mueller R.L."/>
            <person name="Sun C."/>
            <person name="Waterhouse R.M."/>
            <person name="Yan G."/>
            <person name="Tu Z.J."/>
            <person name="Fang X."/>
            <person name="James A.A."/>
        </authorList>
    </citation>
    <scope>NUCLEOTIDE SEQUENCE [LARGE SCALE GENOMIC DNA]</scope>
    <source>
        <strain evidence="9">Foshan</strain>
    </source>
</reference>
<keyword evidence="1" id="KW-0479">Metal-binding</keyword>
<evidence type="ECO:0000256" key="5">
    <source>
        <dbReference type="SAM" id="Coils"/>
    </source>
</evidence>
<feature type="compositionally biased region" description="Polar residues" evidence="6">
    <location>
        <begin position="348"/>
        <end position="364"/>
    </location>
</feature>
<dbReference type="PROSITE" id="PS50016">
    <property type="entry name" value="ZF_PHD_2"/>
    <property type="match status" value="1"/>
</dbReference>
<dbReference type="InterPro" id="IPR043502">
    <property type="entry name" value="DNA/RNA_pol_sf"/>
</dbReference>
<evidence type="ECO:0000256" key="1">
    <source>
        <dbReference type="ARBA" id="ARBA00022723"/>
    </source>
</evidence>
<accession>A0ABM2A586</accession>
<evidence type="ECO:0000259" key="7">
    <source>
        <dbReference type="PROSITE" id="PS50016"/>
    </source>
</evidence>
<dbReference type="CDD" id="cd15489">
    <property type="entry name" value="PHD_SF"/>
    <property type="match status" value="1"/>
</dbReference>